<evidence type="ECO:0000313" key="1">
    <source>
        <dbReference type="EMBL" id="KAK3081256.1"/>
    </source>
</evidence>
<keyword evidence="2" id="KW-1185">Reference proteome</keyword>
<organism evidence="1 2">
    <name type="scientific">Coniosporium uncinatum</name>
    <dbReference type="NCBI Taxonomy" id="93489"/>
    <lineage>
        <taxon>Eukaryota</taxon>
        <taxon>Fungi</taxon>
        <taxon>Dikarya</taxon>
        <taxon>Ascomycota</taxon>
        <taxon>Pezizomycotina</taxon>
        <taxon>Dothideomycetes</taxon>
        <taxon>Dothideomycetes incertae sedis</taxon>
        <taxon>Coniosporium</taxon>
    </lineage>
</organism>
<name>A0ACC3DX31_9PEZI</name>
<gene>
    <name evidence="1" type="ORF">LTS18_008600</name>
</gene>
<accession>A0ACC3DX31</accession>
<dbReference type="Proteomes" id="UP001186974">
    <property type="component" value="Unassembled WGS sequence"/>
</dbReference>
<evidence type="ECO:0000313" key="2">
    <source>
        <dbReference type="Proteomes" id="UP001186974"/>
    </source>
</evidence>
<comment type="caution">
    <text evidence="1">The sequence shown here is derived from an EMBL/GenBank/DDBJ whole genome shotgun (WGS) entry which is preliminary data.</text>
</comment>
<dbReference type="EMBL" id="JAWDJW010000226">
    <property type="protein sequence ID" value="KAK3081256.1"/>
    <property type="molecule type" value="Genomic_DNA"/>
</dbReference>
<reference evidence="1" key="1">
    <citation type="submission" date="2024-09" db="EMBL/GenBank/DDBJ databases">
        <title>Black Yeasts Isolated from many extreme environments.</title>
        <authorList>
            <person name="Coleine C."/>
            <person name="Stajich J.E."/>
            <person name="Selbmann L."/>
        </authorList>
    </citation>
    <scope>NUCLEOTIDE SEQUENCE</scope>
    <source>
        <strain evidence="1">CCFEE 5737</strain>
    </source>
</reference>
<sequence>MVAPEEAFLSVLQVGVAKVAVCSQHGGCYTQDNIDRHLAEQHKVKRKKRAQLIAELHSKGLAVSKENVQQPPDGNGALRGLAILTGYQCRVPSCGAISTNRGEIKKHCRAIHKWKSGPRGRNAKKRSSQGGEQLTEEPYEEVKVQTLWTEKKYISYFVVREPRGD</sequence>
<proteinExistence type="predicted"/>
<protein>
    <submittedName>
        <fullName evidence="1">Uncharacterized protein</fullName>
    </submittedName>
</protein>